<dbReference type="PANTHER" id="PTHR24015:SF811">
    <property type="entry name" value="OS01G0959600 PROTEIN"/>
    <property type="match status" value="1"/>
</dbReference>
<keyword evidence="1" id="KW-0677">Repeat</keyword>
<comment type="caution">
    <text evidence="3">The sequence shown here is derived from an EMBL/GenBank/DDBJ whole genome shotgun (WGS) entry which is preliminary data.</text>
</comment>
<feature type="repeat" description="PPR" evidence="2">
    <location>
        <begin position="198"/>
        <end position="232"/>
    </location>
</feature>
<dbReference type="AlphaFoldDB" id="A0A7J8WCI8"/>
<dbReference type="FunFam" id="1.25.40.10:FF:000158">
    <property type="entry name" value="pentatricopeptide repeat-containing protein At2g33680"/>
    <property type="match status" value="1"/>
</dbReference>
<dbReference type="FunFam" id="1.25.40.10:FF:000227">
    <property type="entry name" value="Pentatricopeptide repeat-containing protein At3g13880"/>
    <property type="match status" value="1"/>
</dbReference>
<dbReference type="NCBIfam" id="TIGR00756">
    <property type="entry name" value="PPR"/>
    <property type="match status" value="6"/>
</dbReference>
<dbReference type="Proteomes" id="UP000593573">
    <property type="component" value="Unassembled WGS sequence"/>
</dbReference>
<dbReference type="Pfam" id="PF20431">
    <property type="entry name" value="E_motif"/>
    <property type="match status" value="1"/>
</dbReference>
<name>A0A7J8WCI8_9ROSI</name>
<evidence type="ECO:0000256" key="2">
    <source>
        <dbReference type="PROSITE-ProRule" id="PRU00708"/>
    </source>
</evidence>
<keyword evidence="4" id="KW-1185">Reference proteome</keyword>
<feature type="repeat" description="PPR" evidence="2">
    <location>
        <begin position="407"/>
        <end position="441"/>
    </location>
</feature>
<evidence type="ECO:0000313" key="4">
    <source>
        <dbReference type="Proteomes" id="UP000593573"/>
    </source>
</evidence>
<organism evidence="3 4">
    <name type="scientific">Gossypium klotzschianum</name>
    <dbReference type="NCBI Taxonomy" id="34286"/>
    <lineage>
        <taxon>Eukaryota</taxon>
        <taxon>Viridiplantae</taxon>
        <taxon>Streptophyta</taxon>
        <taxon>Embryophyta</taxon>
        <taxon>Tracheophyta</taxon>
        <taxon>Spermatophyta</taxon>
        <taxon>Magnoliopsida</taxon>
        <taxon>eudicotyledons</taxon>
        <taxon>Gunneridae</taxon>
        <taxon>Pentapetalae</taxon>
        <taxon>rosids</taxon>
        <taxon>malvids</taxon>
        <taxon>Malvales</taxon>
        <taxon>Malvaceae</taxon>
        <taxon>Malvoideae</taxon>
        <taxon>Gossypium</taxon>
    </lineage>
</organism>
<dbReference type="FunFam" id="1.25.40.10:FF:000381">
    <property type="entry name" value="Pentatricopeptide repeat-containing protein"/>
    <property type="match status" value="1"/>
</dbReference>
<protein>
    <recommendedName>
        <fullName evidence="5">Pentatricopeptide repeat-containing protein</fullName>
    </recommendedName>
</protein>
<dbReference type="PANTHER" id="PTHR24015">
    <property type="entry name" value="OS07G0578800 PROTEIN-RELATED"/>
    <property type="match status" value="1"/>
</dbReference>
<evidence type="ECO:0008006" key="5">
    <source>
        <dbReference type="Google" id="ProtNLM"/>
    </source>
</evidence>
<sequence length="701" mass="78292">MLLEKTKLLGLPKPLVFHQFYQSCYMHLSFDSVTYTKLVQHSTKSSCLLHGKLAHTHIIKSAFNPCLFLLNNLLNMYSKAGEMDVAHRLFDKMSKPNLVSYNSLISGYTQMGAFDKALQVFVEARKACLKLDKFTYAGALNVCAQTGDLKLGKLIHGLILVSGLIEKAFLTNSLIDMYCKCECVDQARFLFEISQELDEISWNTLIAGYVRLNKKEEILKLLIRMHRNGLELNTYTMGSVLKACCTNTDVGIMCGKMLHGCIMKLGFDIDIVVGTALLDMYAKNGELNSAIKTFKSMPNRNIVMYNAMISGIMETESISKECTNEACRLFFEVQRQGLKPSKFTFSSMLKACIAVEDFVYGKQIHAQICKYNLQSDEFIVSALIELYSLMGSTEDGLKCFISTPRRDIVLWTSMIAGYIQNGQFESALSLFYELMACGGRPDEFTISNILSACADLATARLGEQVHGHVVRSGFGSFRIVQNSQICMYAKCGDVNSADLIFRETENPDVVSWSVMICSCAQHGCAKDALNLFGLMKEHGIRPNHITYVGVLSACSYGGLVEEGLKYVNVALHPIISKFICRYFESMKDDGVEASIEHYCCVVDLFSRAGRLAEAENFILASGFKNNPIMWRALLSSCRVYTDTVAGKRAAMKVIELEPQDSSSYVLLHNIYADAAVEPLAARIRELMQQRGVRKEPGLSWI</sequence>
<dbReference type="Pfam" id="PF01535">
    <property type="entry name" value="PPR"/>
    <property type="match status" value="2"/>
</dbReference>
<dbReference type="PROSITE" id="PS51375">
    <property type="entry name" value="PPR"/>
    <property type="match status" value="5"/>
</dbReference>
<evidence type="ECO:0000313" key="3">
    <source>
        <dbReference type="EMBL" id="MBA0672359.1"/>
    </source>
</evidence>
<dbReference type="EMBL" id="JABFAB010244538">
    <property type="protein sequence ID" value="MBA0672359.1"/>
    <property type="molecule type" value="Genomic_DNA"/>
</dbReference>
<evidence type="ECO:0000256" key="1">
    <source>
        <dbReference type="ARBA" id="ARBA00022737"/>
    </source>
</evidence>
<dbReference type="InterPro" id="IPR011990">
    <property type="entry name" value="TPR-like_helical_dom_sf"/>
</dbReference>
<proteinExistence type="predicted"/>
<dbReference type="FunFam" id="1.25.40.10:FF:001495">
    <property type="entry name" value="Pentatricopeptide repeat-containing protein At3g13880"/>
    <property type="match status" value="1"/>
</dbReference>
<accession>A0A7J8WCI8</accession>
<dbReference type="Gene3D" id="1.25.40.10">
    <property type="entry name" value="Tetratricopeptide repeat domain"/>
    <property type="match status" value="6"/>
</dbReference>
<dbReference type="GO" id="GO:0009451">
    <property type="term" value="P:RNA modification"/>
    <property type="evidence" value="ECO:0007669"/>
    <property type="project" value="InterPro"/>
</dbReference>
<dbReference type="InterPro" id="IPR046960">
    <property type="entry name" value="PPR_At4g14850-like_plant"/>
</dbReference>
<reference evidence="3 4" key="1">
    <citation type="journal article" date="2019" name="Genome Biol. Evol.">
        <title>Insights into the evolution of the New World diploid cottons (Gossypium, subgenus Houzingenia) based on genome sequencing.</title>
        <authorList>
            <person name="Grover C.E."/>
            <person name="Arick M.A. 2nd"/>
            <person name="Thrash A."/>
            <person name="Conover J.L."/>
            <person name="Sanders W.S."/>
            <person name="Peterson D.G."/>
            <person name="Frelichowski J.E."/>
            <person name="Scheffler J.A."/>
            <person name="Scheffler B.E."/>
            <person name="Wendel J.F."/>
        </authorList>
    </citation>
    <scope>NUCLEOTIDE SEQUENCE [LARGE SCALE GENOMIC DNA]</scope>
    <source>
        <strain evidence="3">57</strain>
        <tissue evidence="3">Leaf</tissue>
    </source>
</reference>
<gene>
    <name evidence="3" type="ORF">Goklo_029518</name>
</gene>
<dbReference type="InterPro" id="IPR002885">
    <property type="entry name" value="PPR_rpt"/>
</dbReference>
<dbReference type="GO" id="GO:0099402">
    <property type="term" value="P:plant organ development"/>
    <property type="evidence" value="ECO:0007669"/>
    <property type="project" value="UniProtKB-ARBA"/>
</dbReference>
<dbReference type="OrthoDB" id="1860728at2759"/>
<feature type="repeat" description="PPR" evidence="2">
    <location>
        <begin position="508"/>
        <end position="542"/>
    </location>
</feature>
<feature type="repeat" description="PPR" evidence="2">
    <location>
        <begin position="97"/>
        <end position="131"/>
    </location>
</feature>
<dbReference type="Pfam" id="PF13041">
    <property type="entry name" value="PPR_2"/>
    <property type="match status" value="5"/>
</dbReference>
<dbReference type="InterPro" id="IPR046848">
    <property type="entry name" value="E_motif"/>
</dbReference>
<feature type="repeat" description="PPR" evidence="2">
    <location>
        <begin position="270"/>
        <end position="304"/>
    </location>
</feature>
<dbReference type="GO" id="GO:0003723">
    <property type="term" value="F:RNA binding"/>
    <property type="evidence" value="ECO:0007669"/>
    <property type="project" value="InterPro"/>
</dbReference>